<feature type="domain" description="Glycosyltransferase 2-like" evidence="2">
    <location>
        <begin position="41"/>
        <end position="194"/>
    </location>
</feature>
<accession>A0A2T4TZW8</accession>
<evidence type="ECO:0000259" key="2">
    <source>
        <dbReference type="Pfam" id="PF00535"/>
    </source>
</evidence>
<name>A0A2T4TZW8_9BACT</name>
<dbReference type="SUPFAM" id="SSF53448">
    <property type="entry name" value="Nucleotide-diphospho-sugar transferases"/>
    <property type="match status" value="1"/>
</dbReference>
<reference evidence="3 4" key="1">
    <citation type="submission" date="2017-09" db="EMBL/GenBank/DDBJ databases">
        <title>Bloom of a denitrifying methanotroph, Candidatus Methylomirabilis limnetica, in a deep stratified lake.</title>
        <authorList>
            <person name="Graf J.S."/>
            <person name="Marchant H.K."/>
            <person name="Tienken D."/>
            <person name="Hach P.F."/>
            <person name="Brand A."/>
            <person name="Schubert C.J."/>
            <person name="Kuypers M.M."/>
            <person name="Milucka J."/>
        </authorList>
    </citation>
    <scope>NUCLEOTIDE SEQUENCE [LARGE SCALE GENOMIC DNA]</scope>
    <source>
        <strain evidence="3 4">Zug</strain>
    </source>
</reference>
<keyword evidence="3" id="KW-0808">Transferase</keyword>
<feature type="transmembrane region" description="Helical" evidence="1">
    <location>
        <begin position="263"/>
        <end position="284"/>
    </location>
</feature>
<reference evidence="4" key="2">
    <citation type="journal article" date="2018" name="Environ. Microbiol.">
        <title>Bloom of a denitrifying methanotroph, 'Candidatus Methylomirabilis limnetica', in a deep stratified lake.</title>
        <authorList>
            <person name="Graf J.S."/>
            <person name="Mayr M.J."/>
            <person name="Marchant H.K."/>
            <person name="Tienken D."/>
            <person name="Hach P.F."/>
            <person name="Brand A."/>
            <person name="Schubert C.J."/>
            <person name="Kuypers M.M."/>
            <person name="Milucka J."/>
        </authorList>
    </citation>
    <scope>NUCLEOTIDE SEQUENCE [LARGE SCALE GENOMIC DNA]</scope>
    <source>
        <strain evidence="4">Zug</strain>
    </source>
</reference>
<keyword evidence="1" id="KW-1133">Transmembrane helix</keyword>
<comment type="caution">
    <text evidence="3">The sequence shown here is derived from an EMBL/GenBank/DDBJ whole genome shotgun (WGS) entry which is preliminary data.</text>
</comment>
<keyword evidence="1" id="KW-0812">Transmembrane</keyword>
<sequence length="323" mass="35105">MRPSAHRMWFEACIRDRRRSEDIHDCLERQVSVKTIKESVSIIIPAYQEAANISSVVAKVKAVLQTLPCESEVIVVCDGSTDGTGDVAEAAGANVVRHPYNKGYGAALKTGIRAAAGRTVVFIDADGQHDANDIFRLVAERQTYDMVVGARKGTAGSPLMRKPGKIFLGWLANRLTGRKIPDLNSGCRAVDREMALRFLPLLPNGFSFSTTATIAAFKGGYTVKHIPIEVARRAGKSTVSVADGFNTIMLIIRIVTLFAPLRVFLPISLATFLIGAGFTINSYYTVGESSLRGLIALLASVHFFLFGILVDQVVAIRRGEHIQ</sequence>
<dbReference type="PANTHER" id="PTHR48090">
    <property type="entry name" value="UNDECAPRENYL-PHOSPHATE 4-DEOXY-4-FORMAMIDO-L-ARABINOSE TRANSFERASE-RELATED"/>
    <property type="match status" value="1"/>
</dbReference>
<dbReference type="Pfam" id="PF00535">
    <property type="entry name" value="Glycos_transf_2"/>
    <property type="match status" value="1"/>
</dbReference>
<dbReference type="CDD" id="cd04179">
    <property type="entry name" value="DPM_DPG-synthase_like"/>
    <property type="match status" value="1"/>
</dbReference>
<dbReference type="InterPro" id="IPR050256">
    <property type="entry name" value="Glycosyltransferase_2"/>
</dbReference>
<evidence type="ECO:0000256" key="1">
    <source>
        <dbReference type="SAM" id="Phobius"/>
    </source>
</evidence>
<dbReference type="Proteomes" id="UP000241436">
    <property type="component" value="Unassembled WGS sequence"/>
</dbReference>
<gene>
    <name evidence="3" type="ORF">CLG94_03075</name>
</gene>
<dbReference type="GO" id="GO:0016740">
    <property type="term" value="F:transferase activity"/>
    <property type="evidence" value="ECO:0007669"/>
    <property type="project" value="UniProtKB-KW"/>
</dbReference>
<feature type="transmembrane region" description="Helical" evidence="1">
    <location>
        <begin position="290"/>
        <end position="310"/>
    </location>
</feature>
<keyword evidence="1" id="KW-0472">Membrane</keyword>
<organism evidence="3 4">
    <name type="scientific">Candidatus Methylomirabilis limnetica</name>
    <dbReference type="NCBI Taxonomy" id="2033718"/>
    <lineage>
        <taxon>Bacteria</taxon>
        <taxon>Candidatus Methylomirabilota</taxon>
        <taxon>Candidatus Methylomirabilia</taxon>
        <taxon>Candidatus Methylomirabilales</taxon>
        <taxon>Candidatus Methylomirabilaceae</taxon>
        <taxon>Candidatus Methylomirabilis</taxon>
    </lineage>
</organism>
<proteinExistence type="predicted"/>
<protein>
    <submittedName>
        <fullName evidence="3">Glycosyl transferase</fullName>
    </submittedName>
</protein>
<dbReference type="EMBL" id="NVQC01000013">
    <property type="protein sequence ID" value="PTL36677.1"/>
    <property type="molecule type" value="Genomic_DNA"/>
</dbReference>
<evidence type="ECO:0000313" key="3">
    <source>
        <dbReference type="EMBL" id="PTL36677.1"/>
    </source>
</evidence>
<dbReference type="AlphaFoldDB" id="A0A2T4TZW8"/>
<dbReference type="InterPro" id="IPR001173">
    <property type="entry name" value="Glyco_trans_2-like"/>
</dbReference>
<dbReference type="Gene3D" id="3.90.550.10">
    <property type="entry name" value="Spore Coat Polysaccharide Biosynthesis Protein SpsA, Chain A"/>
    <property type="match status" value="1"/>
</dbReference>
<dbReference type="InterPro" id="IPR029044">
    <property type="entry name" value="Nucleotide-diphossugar_trans"/>
</dbReference>
<dbReference type="PANTHER" id="PTHR48090:SF7">
    <property type="entry name" value="RFBJ PROTEIN"/>
    <property type="match status" value="1"/>
</dbReference>
<evidence type="ECO:0000313" key="4">
    <source>
        <dbReference type="Proteomes" id="UP000241436"/>
    </source>
</evidence>
<keyword evidence="4" id="KW-1185">Reference proteome</keyword>